<reference evidence="8 9" key="1">
    <citation type="submission" date="2023-09" db="EMBL/GenBank/DDBJ databases">
        <authorList>
            <person name="Wang M."/>
        </authorList>
    </citation>
    <scope>NUCLEOTIDE SEQUENCE [LARGE SCALE GENOMIC DNA]</scope>
    <source>
        <strain evidence="8">GT-2023</strain>
        <tissue evidence="8">Liver</tissue>
    </source>
</reference>
<protein>
    <recommendedName>
        <fullName evidence="7">Ig-like domain-containing protein</fullName>
    </recommendedName>
</protein>
<dbReference type="InterPro" id="IPR051287">
    <property type="entry name" value="TCR_variable_region"/>
</dbReference>
<gene>
    <name evidence="8" type="ORF">QQF64_015168</name>
</gene>
<keyword evidence="1 6" id="KW-0732">Signal</keyword>
<feature type="chain" id="PRO_5045909877" description="Ig-like domain-containing protein" evidence="6">
    <location>
        <begin position="19"/>
        <end position="164"/>
    </location>
</feature>
<dbReference type="Gene3D" id="2.60.40.10">
    <property type="entry name" value="Immunoglobulins"/>
    <property type="match status" value="1"/>
</dbReference>
<keyword evidence="4" id="KW-0393">Immunoglobulin domain</keyword>
<dbReference type="SUPFAM" id="SSF48726">
    <property type="entry name" value="Immunoglobulin"/>
    <property type="match status" value="1"/>
</dbReference>
<dbReference type="InterPro" id="IPR013783">
    <property type="entry name" value="Ig-like_fold"/>
</dbReference>
<dbReference type="SMART" id="SM00409">
    <property type="entry name" value="IG"/>
    <property type="match status" value="1"/>
</dbReference>
<proteinExistence type="predicted"/>
<keyword evidence="5" id="KW-0391">Immunity</keyword>
<dbReference type="InterPro" id="IPR003599">
    <property type="entry name" value="Ig_sub"/>
</dbReference>
<dbReference type="InterPro" id="IPR013106">
    <property type="entry name" value="Ig_V-set"/>
</dbReference>
<evidence type="ECO:0000256" key="1">
    <source>
        <dbReference type="ARBA" id="ARBA00022729"/>
    </source>
</evidence>
<keyword evidence="5" id="KW-1279">T cell receptor</keyword>
<keyword evidence="3" id="KW-0675">Receptor</keyword>
<evidence type="ECO:0000313" key="8">
    <source>
        <dbReference type="EMBL" id="KAL1280568.1"/>
    </source>
</evidence>
<name>A0ABR3NV62_9TELE</name>
<dbReference type="PANTHER" id="PTHR19367">
    <property type="entry name" value="T-CELL RECEPTOR ALPHA CHAIN V REGION"/>
    <property type="match status" value="1"/>
</dbReference>
<evidence type="ECO:0000313" key="9">
    <source>
        <dbReference type="Proteomes" id="UP001558613"/>
    </source>
</evidence>
<dbReference type="InterPro" id="IPR007110">
    <property type="entry name" value="Ig-like_dom"/>
</dbReference>
<evidence type="ECO:0000256" key="3">
    <source>
        <dbReference type="ARBA" id="ARBA00023170"/>
    </source>
</evidence>
<dbReference type="Proteomes" id="UP001558613">
    <property type="component" value="Unassembled WGS sequence"/>
</dbReference>
<dbReference type="Pfam" id="PF07686">
    <property type="entry name" value="V-set"/>
    <property type="match status" value="1"/>
</dbReference>
<keyword evidence="2" id="KW-1064">Adaptive immunity</keyword>
<evidence type="ECO:0000256" key="4">
    <source>
        <dbReference type="ARBA" id="ARBA00023319"/>
    </source>
</evidence>
<sequence>MAFCLLLVLMAFIGVSIQDSITPTSPVVHAKVNDKVTISCKYQYTVSMNNLQWYRHYLNSPPEFLVLIMESGQNQTATPPHPRLTASVIKENKMVNLEIFPADVKDSAAYYCALQPTVAGNTYTPYKNLLRAKWFKSTYKIIESASTPQGGSTCYDTQQHQNCA</sequence>
<evidence type="ECO:0000256" key="6">
    <source>
        <dbReference type="SAM" id="SignalP"/>
    </source>
</evidence>
<accession>A0ABR3NV62</accession>
<dbReference type="SMART" id="SM00406">
    <property type="entry name" value="IGv"/>
    <property type="match status" value="1"/>
</dbReference>
<feature type="signal peptide" evidence="6">
    <location>
        <begin position="1"/>
        <end position="18"/>
    </location>
</feature>
<keyword evidence="9" id="KW-1185">Reference proteome</keyword>
<dbReference type="PROSITE" id="PS50835">
    <property type="entry name" value="IG_LIKE"/>
    <property type="match status" value="1"/>
</dbReference>
<evidence type="ECO:0000256" key="2">
    <source>
        <dbReference type="ARBA" id="ARBA00023130"/>
    </source>
</evidence>
<dbReference type="InterPro" id="IPR036179">
    <property type="entry name" value="Ig-like_dom_sf"/>
</dbReference>
<evidence type="ECO:0000259" key="7">
    <source>
        <dbReference type="PROSITE" id="PS50835"/>
    </source>
</evidence>
<dbReference type="EMBL" id="JAYMGO010000002">
    <property type="protein sequence ID" value="KAL1280568.1"/>
    <property type="molecule type" value="Genomic_DNA"/>
</dbReference>
<comment type="caution">
    <text evidence="8">The sequence shown here is derived from an EMBL/GenBank/DDBJ whole genome shotgun (WGS) entry which is preliminary data.</text>
</comment>
<organism evidence="8 9">
    <name type="scientific">Cirrhinus molitorella</name>
    <name type="common">mud carp</name>
    <dbReference type="NCBI Taxonomy" id="172907"/>
    <lineage>
        <taxon>Eukaryota</taxon>
        <taxon>Metazoa</taxon>
        <taxon>Chordata</taxon>
        <taxon>Craniata</taxon>
        <taxon>Vertebrata</taxon>
        <taxon>Euteleostomi</taxon>
        <taxon>Actinopterygii</taxon>
        <taxon>Neopterygii</taxon>
        <taxon>Teleostei</taxon>
        <taxon>Ostariophysi</taxon>
        <taxon>Cypriniformes</taxon>
        <taxon>Cyprinidae</taxon>
        <taxon>Labeoninae</taxon>
        <taxon>Labeonini</taxon>
        <taxon>Cirrhinus</taxon>
    </lineage>
</organism>
<feature type="domain" description="Ig-like" evidence="7">
    <location>
        <begin position="23"/>
        <end position="124"/>
    </location>
</feature>
<evidence type="ECO:0000256" key="5">
    <source>
        <dbReference type="ARBA" id="ARBA00043266"/>
    </source>
</evidence>
<dbReference type="PANTHER" id="PTHR19367:SF18">
    <property type="entry name" value="T CELL RECEPTOR ALPHA VARIABLE 16"/>
    <property type="match status" value="1"/>
</dbReference>